<evidence type="ECO:0000256" key="4">
    <source>
        <dbReference type="ARBA" id="ARBA00047684"/>
    </source>
</evidence>
<accession>A0A938YBC9</accession>
<dbReference type="GO" id="GO:0000256">
    <property type="term" value="P:allantoin catabolic process"/>
    <property type="evidence" value="ECO:0007669"/>
    <property type="project" value="InterPro"/>
</dbReference>
<dbReference type="PANTHER" id="PTHR21221:SF1">
    <property type="entry name" value="UREIDOGLYCOLATE LYASE"/>
    <property type="match status" value="1"/>
</dbReference>
<dbReference type="GO" id="GO:0004848">
    <property type="term" value="F:ureidoglycolate hydrolase activity"/>
    <property type="evidence" value="ECO:0007669"/>
    <property type="project" value="InterPro"/>
</dbReference>
<keyword evidence="2" id="KW-0659">Purine metabolism</keyword>
<comment type="caution">
    <text evidence="5">The sequence shown here is derived from an EMBL/GenBank/DDBJ whole genome shotgun (WGS) entry which is preliminary data.</text>
</comment>
<dbReference type="RefSeq" id="WP_205259444.1">
    <property type="nucleotide sequence ID" value="NZ_JAERWK010000006.1"/>
</dbReference>
<comment type="subunit">
    <text evidence="1">Homodimer.</text>
</comment>
<dbReference type="EMBL" id="JAERWK010000006">
    <property type="protein sequence ID" value="MBM9466476.1"/>
    <property type="molecule type" value="Genomic_DNA"/>
</dbReference>
<dbReference type="SUPFAM" id="SSF51182">
    <property type="entry name" value="RmlC-like cupins"/>
    <property type="match status" value="1"/>
</dbReference>
<name>A0A938YBC9_9ACTN</name>
<evidence type="ECO:0000256" key="1">
    <source>
        <dbReference type="ARBA" id="ARBA00011738"/>
    </source>
</evidence>
<protein>
    <submittedName>
        <fullName evidence="5">Ureidoglycolate lyase</fullName>
    </submittedName>
</protein>
<evidence type="ECO:0000313" key="5">
    <source>
        <dbReference type="EMBL" id="MBM9466476.1"/>
    </source>
</evidence>
<dbReference type="GO" id="GO:0050385">
    <property type="term" value="F:ureidoglycolate lyase activity"/>
    <property type="evidence" value="ECO:0007669"/>
    <property type="project" value="UniProtKB-EC"/>
</dbReference>
<evidence type="ECO:0000256" key="2">
    <source>
        <dbReference type="ARBA" id="ARBA00022631"/>
    </source>
</evidence>
<proteinExistence type="predicted"/>
<dbReference type="Proteomes" id="UP000663792">
    <property type="component" value="Unassembled WGS sequence"/>
</dbReference>
<reference evidence="5" key="1">
    <citation type="submission" date="2021-01" db="EMBL/GenBank/DDBJ databases">
        <title>YIM 132084 draft genome.</title>
        <authorList>
            <person name="An D."/>
        </authorList>
    </citation>
    <scope>NUCLEOTIDE SEQUENCE</scope>
    <source>
        <strain evidence="5">YIM 132084</strain>
    </source>
</reference>
<dbReference type="InterPro" id="IPR024060">
    <property type="entry name" value="Ureidoglycolate_lyase_dom_sf"/>
</dbReference>
<dbReference type="InterPro" id="IPR047233">
    <property type="entry name" value="UAH_cupin"/>
</dbReference>
<keyword evidence="6" id="KW-1185">Reference proteome</keyword>
<sequence length="196" mass="21452">MSQPDTVGAAEDVFTIVPEPVTAAAFAPFGEVLSLGDTEQLPIDYYSGRNSIHGPVVLQCDETPEFIMFKVGLRGGEIRYLERHHGMTQTFIPLGGDPFVSVVAAPDVELVDGFPDFRQVRAFLVPGDAVLNIHRGTWHEPPFPTREGQMFVLSSSPGVTKGLQTALDEHGEVHSLDVDKRSPVHRTGRRLQVVLP</sequence>
<dbReference type="CDD" id="cd20298">
    <property type="entry name" value="cupin_UAH"/>
    <property type="match status" value="1"/>
</dbReference>
<comment type="catalytic activity">
    <reaction evidence="4">
        <text>(S)-ureidoglycolate = urea + glyoxylate</text>
        <dbReference type="Rhea" id="RHEA:11304"/>
        <dbReference type="ChEBI" id="CHEBI:16199"/>
        <dbReference type="ChEBI" id="CHEBI:36655"/>
        <dbReference type="ChEBI" id="CHEBI:57296"/>
        <dbReference type="EC" id="4.3.2.3"/>
    </reaction>
</comment>
<keyword evidence="3 5" id="KW-0456">Lyase</keyword>
<dbReference type="GO" id="GO:0006144">
    <property type="term" value="P:purine nucleobase metabolic process"/>
    <property type="evidence" value="ECO:0007669"/>
    <property type="project" value="UniProtKB-KW"/>
</dbReference>
<evidence type="ECO:0000256" key="3">
    <source>
        <dbReference type="ARBA" id="ARBA00023239"/>
    </source>
</evidence>
<dbReference type="Gene3D" id="2.60.120.480">
    <property type="entry name" value="Ureidoglycolate hydrolase"/>
    <property type="match status" value="1"/>
</dbReference>
<evidence type="ECO:0000313" key="6">
    <source>
        <dbReference type="Proteomes" id="UP000663792"/>
    </source>
</evidence>
<dbReference type="Pfam" id="PF04115">
    <property type="entry name" value="Ureidogly_lyase"/>
    <property type="match status" value="1"/>
</dbReference>
<organism evidence="5 6">
    <name type="scientific">Nakamurella leprariae</name>
    <dbReference type="NCBI Taxonomy" id="2803911"/>
    <lineage>
        <taxon>Bacteria</taxon>
        <taxon>Bacillati</taxon>
        <taxon>Actinomycetota</taxon>
        <taxon>Actinomycetes</taxon>
        <taxon>Nakamurellales</taxon>
        <taxon>Nakamurellaceae</taxon>
        <taxon>Nakamurella</taxon>
    </lineage>
</organism>
<dbReference type="InterPro" id="IPR011051">
    <property type="entry name" value="RmlC_Cupin_sf"/>
</dbReference>
<dbReference type="InterPro" id="IPR007247">
    <property type="entry name" value="Ureidogly_lyase"/>
</dbReference>
<dbReference type="PANTHER" id="PTHR21221">
    <property type="entry name" value="UREIDOGLYCOLATE HYDROLASE"/>
    <property type="match status" value="1"/>
</dbReference>
<gene>
    <name evidence="5" type="ORF">JL106_04170</name>
</gene>
<dbReference type="AlphaFoldDB" id="A0A938YBC9"/>